<reference evidence="3" key="2">
    <citation type="journal article" date="2021" name="PeerJ">
        <title>Extensive microbial diversity within the chicken gut microbiome revealed by metagenomics and culture.</title>
        <authorList>
            <person name="Gilroy R."/>
            <person name="Ravi A."/>
            <person name="Getino M."/>
            <person name="Pursley I."/>
            <person name="Horton D.L."/>
            <person name="Alikhan N.F."/>
            <person name="Baker D."/>
            <person name="Gharbi K."/>
            <person name="Hall N."/>
            <person name="Watson M."/>
            <person name="Adriaenssens E.M."/>
            <person name="Foster-Nyarko E."/>
            <person name="Jarju S."/>
            <person name="Secka A."/>
            <person name="Antonio M."/>
            <person name="Oren A."/>
            <person name="Chaudhuri R.R."/>
            <person name="La Ragione R."/>
            <person name="Hildebrand F."/>
            <person name="Pallen M.J."/>
        </authorList>
    </citation>
    <scope>NUCLEOTIDE SEQUENCE</scope>
    <source>
        <strain evidence="3">10669</strain>
    </source>
</reference>
<dbReference type="PANTHER" id="PTHR42714">
    <property type="entry name" value="TRNA MODIFICATION GTPASE GTPBP3"/>
    <property type="match status" value="1"/>
</dbReference>
<dbReference type="GO" id="GO:0002098">
    <property type="term" value="P:tRNA wobble uridine modification"/>
    <property type="evidence" value="ECO:0007669"/>
    <property type="project" value="TreeGrafter"/>
</dbReference>
<evidence type="ECO:0000259" key="2">
    <source>
        <dbReference type="Pfam" id="PF00350"/>
    </source>
</evidence>
<name>A0A9D1NK51_9BACT</name>
<feature type="region of interest" description="Disordered" evidence="1">
    <location>
        <begin position="294"/>
        <end position="319"/>
    </location>
</feature>
<dbReference type="AlphaFoldDB" id="A0A9D1NK51"/>
<dbReference type="Pfam" id="PF00350">
    <property type="entry name" value="Dynamin_N"/>
    <property type="match status" value="1"/>
</dbReference>
<dbReference type="SUPFAM" id="SSF52540">
    <property type="entry name" value="P-loop containing nucleoside triphosphate hydrolases"/>
    <property type="match status" value="1"/>
</dbReference>
<dbReference type="EMBL" id="DVOG01000071">
    <property type="protein sequence ID" value="HIV04051.1"/>
    <property type="molecule type" value="Genomic_DNA"/>
</dbReference>
<dbReference type="InterPro" id="IPR045063">
    <property type="entry name" value="Dynamin_N"/>
</dbReference>
<dbReference type="InterPro" id="IPR027417">
    <property type="entry name" value="P-loop_NTPase"/>
</dbReference>
<dbReference type="Proteomes" id="UP000886812">
    <property type="component" value="Unassembled WGS sequence"/>
</dbReference>
<accession>A0A9D1NK51</accession>
<evidence type="ECO:0000313" key="3">
    <source>
        <dbReference type="EMBL" id="HIV04051.1"/>
    </source>
</evidence>
<dbReference type="GO" id="GO:0005737">
    <property type="term" value="C:cytoplasm"/>
    <property type="evidence" value="ECO:0007669"/>
    <property type="project" value="TreeGrafter"/>
</dbReference>
<dbReference type="Gene3D" id="3.40.50.300">
    <property type="entry name" value="P-loop containing nucleotide triphosphate hydrolases"/>
    <property type="match status" value="1"/>
</dbReference>
<evidence type="ECO:0000313" key="4">
    <source>
        <dbReference type="Proteomes" id="UP000886812"/>
    </source>
</evidence>
<evidence type="ECO:0000256" key="1">
    <source>
        <dbReference type="SAM" id="MobiDB-lite"/>
    </source>
</evidence>
<organism evidence="3 4">
    <name type="scientific">Candidatus Spyradosoma merdigallinarum</name>
    <dbReference type="NCBI Taxonomy" id="2840950"/>
    <lineage>
        <taxon>Bacteria</taxon>
        <taxon>Pseudomonadati</taxon>
        <taxon>Verrucomicrobiota</taxon>
        <taxon>Opitutia</taxon>
        <taxon>Opitutia incertae sedis</taxon>
        <taxon>Candidatus Spyradosoma</taxon>
    </lineage>
</organism>
<reference evidence="3" key="1">
    <citation type="submission" date="2020-10" db="EMBL/GenBank/DDBJ databases">
        <authorList>
            <person name="Gilroy R."/>
        </authorList>
    </citation>
    <scope>NUCLEOTIDE SEQUENCE</scope>
    <source>
        <strain evidence="3">10669</strain>
    </source>
</reference>
<proteinExistence type="predicted"/>
<protein>
    <submittedName>
        <fullName evidence="3">Dynamin family protein</fullName>
    </submittedName>
</protein>
<feature type="domain" description="Dynamin N-terminal" evidence="2">
    <location>
        <begin position="59"/>
        <end position="219"/>
    </location>
</feature>
<comment type="caution">
    <text evidence="3">The sequence shown here is derived from an EMBL/GenBank/DDBJ whole genome shotgun (WGS) entry which is preliminary data.</text>
</comment>
<dbReference type="GO" id="GO:0030488">
    <property type="term" value="P:tRNA methylation"/>
    <property type="evidence" value="ECO:0007669"/>
    <property type="project" value="TreeGrafter"/>
</dbReference>
<gene>
    <name evidence="3" type="ORF">IAC75_02735</name>
</gene>
<sequence length="402" mass="44551">MATQPQPADWRRALKLAASTVEALIKKGVFVPANIRDRISELQAEGMRAGEKVDDDLRVALAGKYSCGKSSFIKSTLGPEWESLAPVKLERTTRCATYFRYGETLRITDKAGHVYSQEEYQEKVSTVATNADFLEFIIELPVESLKDLVVIDTPGFDPPEEDVGQGNKTDAEISHNAVEHADIVLFLMEMSDGTIQLDSLEYLQEIAKSGKTFYLILSKADLKKPASKRIEIVRSIREECKRNGLRPMGILPYCAKREKSLSPPRAPGCGEMAREPAYRSEWIGDLQANIAREQRSGCPRQPRGQRSGFPDKEPPILRSHAATGRRFDGEAYIEGRAGRRFQAGRQPINKTNWSVEAFIRNAGVPVAGQVLGLGDSASQWELSANPGCGAYRVVGLFDRYVA</sequence>
<dbReference type="PANTHER" id="PTHR42714:SF2">
    <property type="entry name" value="TRNA MODIFICATION GTPASE GTPBP3, MITOCHONDRIAL"/>
    <property type="match status" value="1"/>
</dbReference>